<dbReference type="GO" id="GO:0004497">
    <property type="term" value="F:monooxygenase activity"/>
    <property type="evidence" value="ECO:0007669"/>
    <property type="project" value="UniProtKB-KW"/>
</dbReference>
<dbReference type="InterPro" id="IPR007138">
    <property type="entry name" value="ABM_dom"/>
</dbReference>
<dbReference type="RefSeq" id="WP_101594719.1">
    <property type="nucleotide sequence ID" value="NZ_CAUPFC010000008.1"/>
</dbReference>
<dbReference type="SUPFAM" id="SSF54909">
    <property type="entry name" value="Dimeric alpha+beta barrel"/>
    <property type="match status" value="2"/>
</dbReference>
<dbReference type="PANTHER" id="PTHR34474:SF2">
    <property type="entry name" value="SIGNAL TRANSDUCTION PROTEIN TRAP"/>
    <property type="match status" value="1"/>
</dbReference>
<dbReference type="Proteomes" id="UP001288320">
    <property type="component" value="Unassembled WGS sequence"/>
</dbReference>
<organism evidence="2 5">
    <name type="scientific">Actinotignum timonense</name>
    <dbReference type="NCBI Taxonomy" id="1870995"/>
    <lineage>
        <taxon>Bacteria</taxon>
        <taxon>Bacillati</taxon>
        <taxon>Actinomycetota</taxon>
        <taxon>Actinomycetes</taxon>
        <taxon>Actinomycetales</taxon>
        <taxon>Actinomycetaceae</taxon>
        <taxon>Actinotignum</taxon>
    </lineage>
</organism>
<reference evidence="2 4" key="1">
    <citation type="submission" date="2023-10" db="EMBL/GenBank/DDBJ databases">
        <title>Whole Genome based description of the genera Actinobaculum and Actinotignum reveals a complex phylogenetic relationship within the species included in the genus Actinotignum.</title>
        <authorList>
            <person name="Jensen C.S."/>
            <person name="Dargis R."/>
            <person name="Kemp M."/>
            <person name="Christensen J.J."/>
        </authorList>
    </citation>
    <scope>NUCLEOTIDE SEQUENCE</scope>
    <source>
        <strain evidence="3 4">SLA_B089</strain>
        <strain evidence="2">SLA_B245</strain>
    </source>
</reference>
<evidence type="ECO:0000313" key="4">
    <source>
        <dbReference type="Proteomes" id="UP001284901"/>
    </source>
</evidence>
<evidence type="ECO:0000313" key="3">
    <source>
        <dbReference type="EMBL" id="MDY5146819.1"/>
    </source>
</evidence>
<sequence>MTVVKINAISVPEGAGEHFEARFAAREGAVDQRPGFLSFRLLRPLNEGERYLVVTEWESEEDFTAWRTDPAAHPRKMDAARQAPDNAHLGAQLLEFEVVNLPEVEHGQTPQAGFVSIVALSFLPGMEKVIEQRFAARKAAVDAAPGFSFFELWRPVNGVEDYYVVTGWDAQDSYDAWAAARERAPHNTADQPKNRGLDVTLHGYAVVQQSVKR</sequence>
<dbReference type="EMBL" id="JAWNFY010000020">
    <property type="protein sequence ID" value="MDY5146819.1"/>
    <property type="molecule type" value="Genomic_DNA"/>
</dbReference>
<dbReference type="GeneID" id="92814186"/>
<dbReference type="AlphaFoldDB" id="A0AAW9HA55"/>
<name>A0AAW9HA55_9ACTO</name>
<keyword evidence="2" id="KW-0560">Oxidoreductase</keyword>
<dbReference type="InterPro" id="IPR050404">
    <property type="entry name" value="Heme-degrading_MO"/>
</dbReference>
<keyword evidence="2" id="KW-0503">Monooxygenase</keyword>
<gene>
    <name evidence="2" type="ORF">R6G74_01520</name>
    <name evidence="3" type="ORF">R6P33_07305</name>
</gene>
<protein>
    <submittedName>
        <fullName evidence="2">Antibiotic biosynthesis monooxygenase</fullName>
    </submittedName>
</protein>
<dbReference type="PANTHER" id="PTHR34474">
    <property type="entry name" value="SIGNAL TRANSDUCTION PROTEIN TRAP"/>
    <property type="match status" value="1"/>
</dbReference>
<accession>A0AAW9HA55</accession>
<dbReference type="EMBL" id="JAWNFV010000002">
    <property type="protein sequence ID" value="MDY5139997.1"/>
    <property type="molecule type" value="Genomic_DNA"/>
</dbReference>
<comment type="caution">
    <text evidence="2">The sequence shown here is derived from an EMBL/GenBank/DDBJ whole genome shotgun (WGS) entry which is preliminary data.</text>
</comment>
<dbReference type="Gene3D" id="3.30.70.100">
    <property type="match status" value="2"/>
</dbReference>
<proteinExistence type="predicted"/>
<dbReference type="InterPro" id="IPR011008">
    <property type="entry name" value="Dimeric_a/b-barrel"/>
</dbReference>
<dbReference type="Pfam" id="PF03992">
    <property type="entry name" value="ABM"/>
    <property type="match status" value="2"/>
</dbReference>
<dbReference type="PROSITE" id="PS51725">
    <property type="entry name" value="ABM"/>
    <property type="match status" value="1"/>
</dbReference>
<feature type="domain" description="ABM" evidence="1">
    <location>
        <begin position="3"/>
        <end position="96"/>
    </location>
</feature>
<evidence type="ECO:0000259" key="1">
    <source>
        <dbReference type="PROSITE" id="PS51725"/>
    </source>
</evidence>
<evidence type="ECO:0000313" key="5">
    <source>
        <dbReference type="Proteomes" id="UP001288320"/>
    </source>
</evidence>
<evidence type="ECO:0000313" key="2">
    <source>
        <dbReference type="EMBL" id="MDY5139997.1"/>
    </source>
</evidence>
<dbReference type="Proteomes" id="UP001284901">
    <property type="component" value="Unassembled WGS sequence"/>
</dbReference>
<keyword evidence="4" id="KW-1185">Reference proteome</keyword>